<dbReference type="Pfam" id="PF07823">
    <property type="entry name" value="CPDase"/>
    <property type="match status" value="1"/>
</dbReference>
<name>A0A1E5RR49_HANUV</name>
<dbReference type="EC" id="3.1.4.37" evidence="3"/>
<comment type="function">
    <text evidence="1">Involved in the metabolism of ADP-ribose 1',2'-cyclic phosphate which is produced as a consequence of tRNA splicing.</text>
</comment>
<dbReference type="Proteomes" id="UP000095358">
    <property type="component" value="Unassembled WGS sequence"/>
</dbReference>
<sequence length="246" mass="28580">MDHITGHLYLMGITLWYSPLPNSNFNTQFNYLVSAINTLVFNNEMNIVYNEFNASGLKGKESSFNDYGFDILPCHMTLMKNIPDDEKIFNKLMRLILAVLHTDGKEMVDDRNKYSRIRLDKNNNISFNSNIFFKNCVLEVDKTSISVLLSMIKIINEHIPEIPLVDIETLQPHISLCYSNNKITDNKELQNSIKRRLKMYLDLQNNELDWGIGMGSLYNNKKIGRFYLVRCEGPVDTWKVLRALDI</sequence>
<comment type="similarity">
    <text evidence="2">Belongs to the 2H phosphoesterase superfamily. CPD1 family.</text>
</comment>
<evidence type="ECO:0000313" key="5">
    <source>
        <dbReference type="EMBL" id="OEJ89366.1"/>
    </source>
</evidence>
<gene>
    <name evidence="5" type="ORF">AWRI3580_g1610</name>
</gene>
<evidence type="ECO:0000256" key="4">
    <source>
        <dbReference type="ARBA" id="ARBA00014478"/>
    </source>
</evidence>
<comment type="caution">
    <text evidence="5">The sequence shown here is derived from an EMBL/GenBank/DDBJ whole genome shotgun (WGS) entry which is preliminary data.</text>
</comment>
<evidence type="ECO:0000256" key="3">
    <source>
        <dbReference type="ARBA" id="ARBA00012317"/>
    </source>
</evidence>
<keyword evidence="6" id="KW-1185">Reference proteome</keyword>
<dbReference type="VEuPathDB" id="FungiDB:AWRI3580_g1610"/>
<dbReference type="InterPro" id="IPR012386">
    <property type="entry name" value="Cyclic-nucl_3Pdiesterase"/>
</dbReference>
<evidence type="ECO:0000256" key="1">
    <source>
        <dbReference type="ARBA" id="ARBA00003831"/>
    </source>
</evidence>
<dbReference type="Gene3D" id="3.90.1140.10">
    <property type="entry name" value="Cyclic phosphodiesterase"/>
    <property type="match status" value="1"/>
</dbReference>
<accession>A0A1E5RR49</accession>
<evidence type="ECO:0000313" key="6">
    <source>
        <dbReference type="Proteomes" id="UP000095358"/>
    </source>
</evidence>
<reference evidence="6" key="1">
    <citation type="journal article" date="2016" name="Genome Announc.">
        <title>Genome sequences of three species of Hanseniaspora isolated from spontaneous wine fermentations.</title>
        <authorList>
            <person name="Sternes P.R."/>
            <person name="Lee D."/>
            <person name="Kutyna D.R."/>
            <person name="Borneman A.R."/>
        </authorList>
    </citation>
    <scope>NUCLEOTIDE SEQUENCE [LARGE SCALE GENOMIC DNA]</scope>
    <source>
        <strain evidence="6">AWRI3580</strain>
    </source>
</reference>
<dbReference type="EMBL" id="LPNN01000004">
    <property type="protein sequence ID" value="OEJ89366.1"/>
    <property type="molecule type" value="Genomic_DNA"/>
</dbReference>
<dbReference type="InterPro" id="IPR009097">
    <property type="entry name" value="Cyclic_Pdiesterase"/>
</dbReference>
<dbReference type="GO" id="GO:0004113">
    <property type="term" value="F:2',3'-cyclic-nucleotide 3'-phosphodiesterase activity"/>
    <property type="evidence" value="ECO:0007669"/>
    <property type="project" value="UniProtKB-EC"/>
</dbReference>
<evidence type="ECO:0000256" key="2">
    <source>
        <dbReference type="ARBA" id="ARBA00006037"/>
    </source>
</evidence>
<dbReference type="OrthoDB" id="514292at2759"/>
<proteinExistence type="inferred from homology"/>
<dbReference type="SUPFAM" id="SSF55144">
    <property type="entry name" value="LigT-like"/>
    <property type="match status" value="1"/>
</dbReference>
<dbReference type="AlphaFoldDB" id="A0A1E5RR49"/>
<organism evidence="5 6">
    <name type="scientific">Hanseniaspora uvarum</name>
    <name type="common">Yeast</name>
    <name type="synonym">Kloeckera apiculata</name>
    <dbReference type="NCBI Taxonomy" id="29833"/>
    <lineage>
        <taxon>Eukaryota</taxon>
        <taxon>Fungi</taxon>
        <taxon>Dikarya</taxon>
        <taxon>Ascomycota</taxon>
        <taxon>Saccharomycotina</taxon>
        <taxon>Saccharomycetes</taxon>
        <taxon>Saccharomycodales</taxon>
        <taxon>Saccharomycodaceae</taxon>
        <taxon>Hanseniaspora</taxon>
    </lineage>
</organism>
<protein>
    <recommendedName>
        <fullName evidence="4">2',3'-cyclic-nucleotide 3'-phosphodiesterase</fullName>
        <ecNumber evidence="3">3.1.4.37</ecNumber>
    </recommendedName>
</protein>